<evidence type="ECO:0000313" key="1">
    <source>
        <dbReference type="EMBL" id="PIZ43799.1"/>
    </source>
</evidence>
<dbReference type="InterPro" id="IPR023214">
    <property type="entry name" value="HAD_sf"/>
</dbReference>
<gene>
    <name evidence="1" type="ORF">COY34_00320</name>
</gene>
<dbReference type="InterPro" id="IPR036412">
    <property type="entry name" value="HAD-like_sf"/>
</dbReference>
<dbReference type="Proteomes" id="UP000230970">
    <property type="component" value="Unassembled WGS sequence"/>
</dbReference>
<dbReference type="PANTHER" id="PTHR35134">
    <property type="entry name" value="NUCLEOTIDASE YQFW-RELATED"/>
    <property type="match status" value="1"/>
</dbReference>
<organism evidence="1 2">
    <name type="scientific">candidate division WWE3 bacterium CG_4_10_14_0_2_um_filter_42_8</name>
    <dbReference type="NCBI Taxonomy" id="1975074"/>
    <lineage>
        <taxon>Bacteria</taxon>
        <taxon>Katanobacteria</taxon>
    </lineage>
</organism>
<protein>
    <recommendedName>
        <fullName evidence="3">FCP1 homology domain-containing protein</fullName>
    </recommendedName>
</protein>
<dbReference type="Gene3D" id="3.40.50.1000">
    <property type="entry name" value="HAD superfamily/HAD-like"/>
    <property type="match status" value="1"/>
</dbReference>
<reference evidence="2" key="1">
    <citation type="submission" date="2017-09" db="EMBL/GenBank/DDBJ databases">
        <title>Depth-based differentiation of microbial function through sediment-hosted aquifers and enrichment of novel symbionts in the deep terrestrial subsurface.</title>
        <authorList>
            <person name="Probst A.J."/>
            <person name="Ladd B."/>
            <person name="Jarett J.K."/>
            <person name="Geller-Mcgrath D.E."/>
            <person name="Sieber C.M.K."/>
            <person name="Emerson J.B."/>
            <person name="Anantharaman K."/>
            <person name="Thomas B.C."/>
            <person name="Malmstrom R."/>
            <person name="Stieglmeier M."/>
            <person name="Klingl A."/>
            <person name="Woyke T."/>
            <person name="Ryan C.M."/>
            <person name="Banfield J.F."/>
        </authorList>
    </citation>
    <scope>NUCLEOTIDE SEQUENCE [LARGE SCALE GENOMIC DNA]</scope>
</reference>
<proteinExistence type="predicted"/>
<dbReference type="AlphaFoldDB" id="A0A2M7TDY0"/>
<dbReference type="EMBL" id="PFNJ01000009">
    <property type="protein sequence ID" value="PIZ43799.1"/>
    <property type="molecule type" value="Genomic_DNA"/>
</dbReference>
<name>A0A2M7TDY0_UNCKA</name>
<accession>A0A2M7TDY0</accession>
<comment type="caution">
    <text evidence="1">The sequence shown here is derived from an EMBL/GenBank/DDBJ whole genome shotgun (WGS) entry which is preliminary data.</text>
</comment>
<evidence type="ECO:0008006" key="3">
    <source>
        <dbReference type="Google" id="ProtNLM"/>
    </source>
</evidence>
<evidence type="ECO:0000313" key="2">
    <source>
        <dbReference type="Proteomes" id="UP000230970"/>
    </source>
</evidence>
<dbReference type="SUPFAM" id="SSF56784">
    <property type="entry name" value="HAD-like"/>
    <property type="match status" value="1"/>
</dbReference>
<dbReference type="PANTHER" id="PTHR35134:SF2">
    <property type="entry name" value="NUCLEOTIDASE YQFW-RELATED"/>
    <property type="match status" value="1"/>
</dbReference>
<sequence length="171" mass="20441">MFCGCYIIKLTFLPSFHQENKPIPYSLETLSRLRQAGHKIFFVSCRQTAIKHHTLDWLKKYGFWEIASGVLHRDEWKLHLDFKREITQKLKLDFFIDDSLDHARYIASSTTTVFLLKKPWNQNDALPHVVRVKNWPAILNYFKRLVEHANKPLHPLKLSQLLKPHDTRFYR</sequence>
<dbReference type="InterPro" id="IPR052419">
    <property type="entry name" value="5_3-deoxyribonucleotidase-like"/>
</dbReference>